<dbReference type="AlphaFoldDB" id="A0A444J4K2"/>
<name>A0A444J4K2_9BACT</name>
<protein>
    <submittedName>
        <fullName evidence="1">Uncharacterized protein</fullName>
    </submittedName>
</protein>
<dbReference type="Proteomes" id="UP000287853">
    <property type="component" value="Unassembled WGS sequence"/>
</dbReference>
<evidence type="ECO:0000313" key="1">
    <source>
        <dbReference type="EMBL" id="RWX48014.1"/>
    </source>
</evidence>
<gene>
    <name evidence="1" type="ORF">H206_05406</name>
</gene>
<keyword evidence="2" id="KW-1185">Reference proteome</keyword>
<organism evidence="1 2">
    <name type="scientific">Candidatus Electrothrix aarhusensis</name>
    <dbReference type="NCBI Taxonomy" id="1859131"/>
    <lineage>
        <taxon>Bacteria</taxon>
        <taxon>Pseudomonadati</taxon>
        <taxon>Thermodesulfobacteriota</taxon>
        <taxon>Desulfobulbia</taxon>
        <taxon>Desulfobulbales</taxon>
        <taxon>Desulfobulbaceae</taxon>
        <taxon>Candidatus Electrothrix</taxon>
    </lineage>
</organism>
<evidence type="ECO:0000313" key="2">
    <source>
        <dbReference type="Proteomes" id="UP000287853"/>
    </source>
</evidence>
<dbReference type="EMBL" id="MTKO01000010">
    <property type="protein sequence ID" value="RWX48014.1"/>
    <property type="molecule type" value="Genomic_DNA"/>
</dbReference>
<accession>A0A444J4K2</accession>
<proteinExistence type="predicted"/>
<comment type="caution">
    <text evidence="1">The sequence shown here is derived from an EMBL/GenBank/DDBJ whole genome shotgun (WGS) entry which is preliminary data.</text>
</comment>
<reference evidence="1 2" key="1">
    <citation type="submission" date="2017-01" db="EMBL/GenBank/DDBJ databases">
        <title>The cable genome- insights into the physiology and evolution of filamentous bacteria capable of sulfide oxidation via long distance electron transfer.</title>
        <authorList>
            <person name="Schreiber L."/>
            <person name="Bjerg J.T."/>
            <person name="Boggild A."/>
            <person name="Van De Vossenberg J."/>
            <person name="Meysman F."/>
            <person name="Nielsen L.P."/>
            <person name="Schramm A."/>
            <person name="Kjeldsen K.U."/>
        </authorList>
    </citation>
    <scope>NUCLEOTIDE SEQUENCE [LARGE SCALE GENOMIC DNA]</scope>
    <source>
        <strain evidence="1">MCF</strain>
    </source>
</reference>
<sequence length="52" mass="5670">MRQSGKLEFAGQRGRLCWLFGLGIDDDIAAYIAANRNSACPGCNTSVLRYCS</sequence>